<dbReference type="PANTHER" id="PTHR11036:SF37">
    <property type="entry name" value="SEMAPHORIN-3B"/>
    <property type="match status" value="1"/>
</dbReference>
<feature type="compositionally biased region" description="Basic residues" evidence="6">
    <location>
        <begin position="728"/>
        <end position="745"/>
    </location>
</feature>
<dbReference type="PROSITE" id="PS50835">
    <property type="entry name" value="IG_LIKE"/>
    <property type="match status" value="1"/>
</dbReference>
<keyword evidence="3" id="KW-0325">Glycoprotein</keyword>
<evidence type="ECO:0000259" key="8">
    <source>
        <dbReference type="PROSITE" id="PS50835"/>
    </source>
</evidence>
<evidence type="ECO:0000256" key="5">
    <source>
        <dbReference type="PROSITE-ProRule" id="PRU00352"/>
    </source>
</evidence>
<keyword evidence="2" id="KW-1015">Disulfide bond</keyword>
<feature type="chain" id="PRO_5045588343" evidence="7">
    <location>
        <begin position="18"/>
        <end position="762"/>
    </location>
</feature>
<evidence type="ECO:0000256" key="2">
    <source>
        <dbReference type="ARBA" id="ARBA00023157"/>
    </source>
</evidence>
<dbReference type="CDD" id="cd11250">
    <property type="entry name" value="Sema_3B"/>
    <property type="match status" value="1"/>
</dbReference>
<evidence type="ECO:0000256" key="4">
    <source>
        <dbReference type="ARBA" id="ARBA00023319"/>
    </source>
</evidence>
<evidence type="ECO:0000256" key="3">
    <source>
        <dbReference type="ARBA" id="ARBA00023180"/>
    </source>
</evidence>
<dbReference type="InterPro" id="IPR015943">
    <property type="entry name" value="WD40/YVTN_repeat-like_dom_sf"/>
</dbReference>
<dbReference type="PANTHER" id="PTHR11036">
    <property type="entry name" value="SEMAPHORIN"/>
    <property type="match status" value="1"/>
</dbReference>
<feature type="compositionally biased region" description="Basic residues" evidence="6">
    <location>
        <begin position="708"/>
        <end position="717"/>
    </location>
</feature>
<dbReference type="InterPro" id="IPR016201">
    <property type="entry name" value="PSI"/>
</dbReference>
<reference evidence="11" key="1">
    <citation type="submission" date="2025-08" db="UniProtKB">
        <authorList>
            <consortium name="RefSeq"/>
        </authorList>
    </citation>
    <scope>IDENTIFICATION</scope>
</reference>
<dbReference type="Proteomes" id="UP000694871">
    <property type="component" value="Unplaced"/>
</dbReference>
<dbReference type="Gene3D" id="2.60.40.10">
    <property type="entry name" value="Immunoglobulins"/>
    <property type="match status" value="1"/>
</dbReference>
<dbReference type="SMART" id="SM00408">
    <property type="entry name" value="IGc2"/>
    <property type="match status" value="1"/>
</dbReference>
<dbReference type="InterPro" id="IPR013783">
    <property type="entry name" value="Ig-like_fold"/>
</dbReference>
<name>A0ABM1K3Z0_GEKJA</name>
<dbReference type="SMART" id="SM00423">
    <property type="entry name" value="PSI"/>
    <property type="match status" value="1"/>
</dbReference>
<protein>
    <submittedName>
        <fullName evidence="11">Semaphorin-3B</fullName>
    </submittedName>
</protein>
<dbReference type="Pfam" id="PF01403">
    <property type="entry name" value="Sema"/>
    <property type="match status" value="1"/>
</dbReference>
<dbReference type="SUPFAM" id="SSF48726">
    <property type="entry name" value="Immunoglobulin"/>
    <property type="match status" value="1"/>
</dbReference>
<dbReference type="GeneID" id="107111897"/>
<feature type="domain" description="Sema" evidence="9">
    <location>
        <begin position="23"/>
        <end position="507"/>
    </location>
</feature>
<feature type="compositionally biased region" description="Basic and acidic residues" evidence="6">
    <location>
        <begin position="746"/>
        <end position="762"/>
    </location>
</feature>
<evidence type="ECO:0000256" key="7">
    <source>
        <dbReference type="SAM" id="SignalP"/>
    </source>
</evidence>
<keyword evidence="10" id="KW-1185">Reference proteome</keyword>
<evidence type="ECO:0000256" key="1">
    <source>
        <dbReference type="ARBA" id="ARBA00009492"/>
    </source>
</evidence>
<gene>
    <name evidence="11" type="primary">SEMA3B</name>
</gene>
<dbReference type="PROSITE" id="PS51004">
    <property type="entry name" value="SEMA"/>
    <property type="match status" value="1"/>
</dbReference>
<evidence type="ECO:0000259" key="9">
    <source>
        <dbReference type="PROSITE" id="PS51004"/>
    </source>
</evidence>
<comment type="similarity">
    <text evidence="1">Belongs to the semaphorin family.</text>
</comment>
<dbReference type="InterPro" id="IPR036352">
    <property type="entry name" value="Semap_dom_sf"/>
</dbReference>
<dbReference type="CDD" id="cd05871">
    <property type="entry name" value="Ig_Sema3"/>
    <property type="match status" value="1"/>
</dbReference>
<dbReference type="InterPro" id="IPR003599">
    <property type="entry name" value="Ig_sub"/>
</dbReference>
<accession>A0ABM1K3Z0</accession>
<dbReference type="RefSeq" id="XP_015268427.1">
    <property type="nucleotide sequence ID" value="XM_015412941.1"/>
</dbReference>
<sequence length="762" mass="87224">MIQVLALLLLAGNEATAASTNPRLKLSFQDLRMRHGLRTYELERSCCYDSLLLDEERGRLFVGGKNYLASLSLDNISKQDKKIYWPALVEWREECNWAGKDINAECMNFVKILHLYNRTHLYACGTGAFHPICGFVEVGQRAEDSVFKLDLGNVEDGKGKSPYDPRHMAASVLVGKELYSGVATDLMGRDFTIFRSLGPRPSIRTEQHDSRWLNEPKFIDVFWIPESENPDDDKIFFFFRETAVEGAQGLGKHTFARIGQICRNDMGGQRSLVNKWTTFLKARLVCAVTGSDGSHTHFDHLRDVFLLPTRDKRNPLLYAVFTTSSTVFKGSAICVYHMNDIRRAFLGPFAHKEGPNYQWVSYQGRVPYPRPGMCPSKTFGTFSSTKDFPDDVIQFARNHPLMYNPVLPHGQRPIFLQTNVDYTFTHIAVDRVAAADGHYDVLFIGTDIGTVLKVVSVPKESWENMEELLLEELQVFKDSSPVTSMQISSKRQQLYVGSRTSISQLPLHRCGIYGKACAECCLARDPYCAWDGSSCTRYMHNTKRRFRRQDVRNGDPNTLCSGDPQRSSVPEKKVFGVEGSSVFLECLPKSLKAQILWTYQKTSSAIQKEVLLDDRVMKMERGILLRSVQRKDAGLYHCHATEHGFTQNLLHLQLEVIHAQQAESLSFSWEEEPTQPFHRKLWYQDFLQLVDHPNLSTMDQVCEQLWSHKSHQPKKKPPLPPPLSVKAKNQKWKHLGEKRKARSRRMHEVPRAEREPRSTDIW</sequence>
<dbReference type="InterPro" id="IPR001627">
    <property type="entry name" value="Semap_dom"/>
</dbReference>
<dbReference type="SUPFAM" id="SSF101912">
    <property type="entry name" value="Sema domain"/>
    <property type="match status" value="1"/>
</dbReference>
<keyword evidence="7" id="KW-0732">Signal</keyword>
<dbReference type="Pfam" id="PF00047">
    <property type="entry name" value="ig"/>
    <property type="match status" value="1"/>
</dbReference>
<feature type="region of interest" description="Disordered" evidence="6">
    <location>
        <begin position="706"/>
        <end position="762"/>
    </location>
</feature>
<evidence type="ECO:0000313" key="11">
    <source>
        <dbReference type="RefSeq" id="XP_015268427.1"/>
    </source>
</evidence>
<dbReference type="SMART" id="SM00630">
    <property type="entry name" value="Sema"/>
    <property type="match status" value="1"/>
</dbReference>
<dbReference type="InterPro" id="IPR003598">
    <property type="entry name" value="Ig_sub2"/>
</dbReference>
<dbReference type="Gene3D" id="3.30.1680.10">
    <property type="entry name" value="ligand-binding face of the semaphorins, domain 2"/>
    <property type="match status" value="1"/>
</dbReference>
<proteinExistence type="inferred from homology"/>
<evidence type="ECO:0000256" key="6">
    <source>
        <dbReference type="SAM" id="MobiDB-lite"/>
    </source>
</evidence>
<comment type="caution">
    <text evidence="5">Lacks conserved residue(s) required for the propagation of feature annotation.</text>
</comment>
<dbReference type="SUPFAM" id="SSF103575">
    <property type="entry name" value="Plexin repeat"/>
    <property type="match status" value="1"/>
</dbReference>
<feature type="domain" description="Ig-like" evidence="8">
    <location>
        <begin position="564"/>
        <end position="657"/>
    </location>
</feature>
<dbReference type="InterPro" id="IPR007110">
    <property type="entry name" value="Ig-like_dom"/>
</dbReference>
<organism evidence="10 11">
    <name type="scientific">Gekko japonicus</name>
    <name type="common">Schlegel's Japanese gecko</name>
    <dbReference type="NCBI Taxonomy" id="146911"/>
    <lineage>
        <taxon>Eukaryota</taxon>
        <taxon>Metazoa</taxon>
        <taxon>Chordata</taxon>
        <taxon>Craniata</taxon>
        <taxon>Vertebrata</taxon>
        <taxon>Euteleostomi</taxon>
        <taxon>Lepidosauria</taxon>
        <taxon>Squamata</taxon>
        <taxon>Bifurcata</taxon>
        <taxon>Gekkota</taxon>
        <taxon>Gekkonidae</taxon>
        <taxon>Gekkoninae</taxon>
        <taxon>Gekko</taxon>
    </lineage>
</organism>
<dbReference type="Gene3D" id="2.130.10.10">
    <property type="entry name" value="YVTN repeat-like/Quinoprotein amine dehydrogenase"/>
    <property type="match status" value="1"/>
</dbReference>
<dbReference type="InterPro" id="IPR036179">
    <property type="entry name" value="Ig-like_dom_sf"/>
</dbReference>
<dbReference type="InterPro" id="IPR027231">
    <property type="entry name" value="Semaphorin"/>
</dbReference>
<evidence type="ECO:0000313" key="10">
    <source>
        <dbReference type="Proteomes" id="UP000694871"/>
    </source>
</evidence>
<dbReference type="InterPro" id="IPR013151">
    <property type="entry name" value="Immunoglobulin_dom"/>
</dbReference>
<keyword evidence="4" id="KW-0393">Immunoglobulin domain</keyword>
<dbReference type="SMART" id="SM00409">
    <property type="entry name" value="IG"/>
    <property type="match status" value="1"/>
</dbReference>
<feature type="signal peptide" evidence="7">
    <location>
        <begin position="1"/>
        <end position="17"/>
    </location>
</feature>